<protein>
    <submittedName>
        <fullName evidence="6">RagB/SusD family nutrient uptake outer membrane protein</fullName>
    </submittedName>
</protein>
<dbReference type="EMBL" id="JAHOAX010000021">
    <property type="protein sequence ID" value="MBV3124998.1"/>
    <property type="molecule type" value="Genomic_DNA"/>
</dbReference>
<evidence type="ECO:0000256" key="2">
    <source>
        <dbReference type="ARBA" id="ARBA00022729"/>
    </source>
</evidence>
<feature type="domain" description="RagB/SusD" evidence="5">
    <location>
        <begin position="71"/>
        <end position="394"/>
    </location>
</feature>
<evidence type="ECO:0000313" key="6">
    <source>
        <dbReference type="EMBL" id="MBV3124998.1"/>
    </source>
</evidence>
<feature type="non-terminal residue" evidence="6">
    <location>
        <position position="1"/>
    </location>
</feature>
<evidence type="ECO:0000256" key="3">
    <source>
        <dbReference type="ARBA" id="ARBA00023136"/>
    </source>
</evidence>
<dbReference type="GO" id="GO:0009279">
    <property type="term" value="C:cell outer membrane"/>
    <property type="evidence" value="ECO:0007669"/>
    <property type="project" value="UniProtKB-SubCell"/>
</dbReference>
<sequence>HVQLFTHIYQLKLIPPTGKNKLTENTGVLQQSTDEPANPYFDMFAQEDLSSVDEVLLWRKYAYNLVQHNVNVCASWGNNGVGVTRSFVNNFLMADGTPVYTHGNYTDGDGYYMGDKTIHDVRQNRDSRLVIFLKEPGQHNILIKDVIGETANIEETYPLITITDGARRYVTGYAIRKGGPFHQKYYSNSKGYTASIAYRATEALLNYMEASYERNGTLDGTATEYWKIIRRRSHVDEDFQKTIALTDMGKEAKNDWGAYSGGKLIDATLYNIRRERRCEFMADGLRYMDLCRWRAMDQLIEHPYIPEGFHLWNTPMQAWYTDLLYDGSDASNVSSPNVSEYLRPYQKNSKQTCYNGFTWRMAHYLHPIMVKQFLITAPDNKTVENSPIYQNPYWPIVPDMPAEK</sequence>
<evidence type="ECO:0000259" key="5">
    <source>
        <dbReference type="Pfam" id="PF07980"/>
    </source>
</evidence>
<organism evidence="6 7">
    <name type="scientific">Phocaeicola dorei</name>
    <dbReference type="NCBI Taxonomy" id="357276"/>
    <lineage>
        <taxon>Bacteria</taxon>
        <taxon>Pseudomonadati</taxon>
        <taxon>Bacteroidota</taxon>
        <taxon>Bacteroidia</taxon>
        <taxon>Bacteroidales</taxon>
        <taxon>Bacteroidaceae</taxon>
        <taxon>Phocaeicola</taxon>
    </lineage>
</organism>
<dbReference type="RefSeq" id="WP_217801823.1">
    <property type="nucleotide sequence ID" value="NZ_JAHOAX010000021.1"/>
</dbReference>
<proteinExistence type="predicted"/>
<gene>
    <name evidence="6" type="ORF">KSU80_17745</name>
</gene>
<accession>A0AB35CB38</accession>
<dbReference type="InterPro" id="IPR012944">
    <property type="entry name" value="SusD_RagB_dom"/>
</dbReference>
<comment type="caution">
    <text evidence="6">The sequence shown here is derived from an EMBL/GenBank/DDBJ whole genome shotgun (WGS) entry which is preliminary data.</text>
</comment>
<keyword evidence="2" id="KW-0732">Signal</keyword>
<keyword evidence="4" id="KW-0998">Cell outer membrane</keyword>
<evidence type="ECO:0000256" key="4">
    <source>
        <dbReference type="ARBA" id="ARBA00023237"/>
    </source>
</evidence>
<evidence type="ECO:0000256" key="1">
    <source>
        <dbReference type="ARBA" id="ARBA00004442"/>
    </source>
</evidence>
<dbReference type="Pfam" id="PF07980">
    <property type="entry name" value="SusD_RagB"/>
    <property type="match status" value="1"/>
</dbReference>
<keyword evidence="3" id="KW-0472">Membrane</keyword>
<comment type="subcellular location">
    <subcellularLocation>
        <location evidence="1">Cell outer membrane</location>
    </subcellularLocation>
</comment>
<dbReference type="Proteomes" id="UP000777173">
    <property type="component" value="Unassembled WGS sequence"/>
</dbReference>
<dbReference type="AlphaFoldDB" id="A0AB35CB38"/>
<evidence type="ECO:0000313" key="7">
    <source>
        <dbReference type="Proteomes" id="UP000777173"/>
    </source>
</evidence>
<reference evidence="6" key="1">
    <citation type="submission" date="2021-06" db="EMBL/GenBank/DDBJ databases">
        <title>Collection of gut derived symbiotic bacterial strains cultured from healthy donors.</title>
        <authorList>
            <person name="Lin H."/>
            <person name="Littmann E."/>
            <person name="Pamer E.G."/>
        </authorList>
    </citation>
    <scope>NUCLEOTIDE SEQUENCE</scope>
    <source>
        <strain evidence="6">MSK.5.10</strain>
    </source>
</reference>
<name>A0AB35CB38_9BACT</name>